<comment type="caution">
    <text evidence="2">The sequence shown here is derived from an EMBL/GenBank/DDBJ whole genome shotgun (WGS) entry which is preliminary data.</text>
</comment>
<protein>
    <submittedName>
        <fullName evidence="2">Uncharacterized protein</fullName>
    </submittedName>
</protein>
<organism evidence="2 3">
    <name type="scientific">Novosphingobium olei</name>
    <dbReference type="NCBI Taxonomy" id="2728851"/>
    <lineage>
        <taxon>Bacteria</taxon>
        <taxon>Pseudomonadati</taxon>
        <taxon>Pseudomonadota</taxon>
        <taxon>Alphaproteobacteria</taxon>
        <taxon>Sphingomonadales</taxon>
        <taxon>Sphingomonadaceae</taxon>
        <taxon>Novosphingobium</taxon>
    </lineage>
</organism>
<gene>
    <name evidence="2" type="ORF">HHL27_05440</name>
</gene>
<keyword evidence="3" id="KW-1185">Reference proteome</keyword>
<keyword evidence="1" id="KW-0732">Signal</keyword>
<evidence type="ECO:0000256" key="1">
    <source>
        <dbReference type="SAM" id="SignalP"/>
    </source>
</evidence>
<evidence type="ECO:0000313" key="3">
    <source>
        <dbReference type="Proteomes" id="UP000583556"/>
    </source>
</evidence>
<accession>A0A7Y0G8P9</accession>
<feature type="chain" id="PRO_5030951323" evidence="1">
    <location>
        <begin position="37"/>
        <end position="52"/>
    </location>
</feature>
<dbReference type="EMBL" id="JABBGM010000002">
    <property type="protein sequence ID" value="NML93110.1"/>
    <property type="molecule type" value="Genomic_DNA"/>
</dbReference>
<dbReference type="Proteomes" id="UP000583556">
    <property type="component" value="Unassembled WGS sequence"/>
</dbReference>
<sequence>MYTARFFSTKLGRASLASIMAMVAMNCFALSQQLHAAPQVLASSAAITGELA</sequence>
<evidence type="ECO:0000313" key="2">
    <source>
        <dbReference type="EMBL" id="NML93110.1"/>
    </source>
</evidence>
<dbReference type="AlphaFoldDB" id="A0A7Y0G8P9"/>
<reference evidence="2 3" key="1">
    <citation type="submission" date="2020-04" db="EMBL/GenBank/DDBJ databases">
        <title>Novosphingobium sp. TW-4 isolated from soil.</title>
        <authorList>
            <person name="Dahal R.H."/>
            <person name="Chaudhary D.K."/>
        </authorList>
    </citation>
    <scope>NUCLEOTIDE SEQUENCE [LARGE SCALE GENOMIC DNA]</scope>
    <source>
        <strain evidence="2 3">TW-4</strain>
    </source>
</reference>
<name>A0A7Y0G8P9_9SPHN</name>
<feature type="signal peptide" evidence="1">
    <location>
        <begin position="1"/>
        <end position="36"/>
    </location>
</feature>
<proteinExistence type="predicted"/>
<dbReference type="RefSeq" id="WP_169492372.1">
    <property type="nucleotide sequence ID" value="NZ_AP029021.1"/>
</dbReference>